<dbReference type="Gene3D" id="2.40.170.20">
    <property type="entry name" value="TonB-dependent receptor, beta-barrel domain"/>
    <property type="match status" value="1"/>
</dbReference>
<reference evidence="9" key="1">
    <citation type="submission" date="2011-09" db="EMBL/GenBank/DDBJ databases">
        <title>The permanent draft genome of Mucilaginibacter paludis DSM 18603.</title>
        <authorList>
            <consortium name="US DOE Joint Genome Institute (JGI-PGF)"/>
            <person name="Lucas S."/>
            <person name="Han J."/>
            <person name="Lapidus A."/>
            <person name="Bruce D."/>
            <person name="Goodwin L."/>
            <person name="Pitluck S."/>
            <person name="Peters L."/>
            <person name="Kyrpides N."/>
            <person name="Mavromatis K."/>
            <person name="Ivanova N."/>
            <person name="Mikhailova N."/>
            <person name="Held B."/>
            <person name="Detter J.C."/>
            <person name="Tapia R."/>
            <person name="Han C."/>
            <person name="Land M."/>
            <person name="Hauser L."/>
            <person name="Markowitz V."/>
            <person name="Cheng J.-F."/>
            <person name="Hugenholtz P."/>
            <person name="Woyke T."/>
            <person name="Wu D."/>
            <person name="Tindall B."/>
            <person name="Brambilla E."/>
            <person name="Klenk H.-P."/>
            <person name="Eisen J.A."/>
        </authorList>
    </citation>
    <scope>NUCLEOTIDE SEQUENCE [LARGE SCALE GENOMIC DNA]</scope>
    <source>
        <strain evidence="9">DSM 18603</strain>
    </source>
</reference>
<dbReference type="InterPro" id="IPR008969">
    <property type="entry name" value="CarboxyPept-like_regulatory"/>
</dbReference>
<dbReference type="InterPro" id="IPR011662">
    <property type="entry name" value="Secretin/TonB_short_N"/>
</dbReference>
<dbReference type="Gene3D" id="2.170.130.10">
    <property type="entry name" value="TonB-dependent receptor, plug domain"/>
    <property type="match status" value="1"/>
</dbReference>
<organism evidence="9 10">
    <name type="scientific">Mucilaginibacter paludis DSM 18603</name>
    <dbReference type="NCBI Taxonomy" id="714943"/>
    <lineage>
        <taxon>Bacteria</taxon>
        <taxon>Pseudomonadati</taxon>
        <taxon>Bacteroidota</taxon>
        <taxon>Sphingobacteriia</taxon>
        <taxon>Sphingobacteriales</taxon>
        <taxon>Sphingobacteriaceae</taxon>
        <taxon>Mucilaginibacter</taxon>
    </lineage>
</organism>
<accession>H1Y2L3</accession>
<dbReference type="SUPFAM" id="SSF56935">
    <property type="entry name" value="Porins"/>
    <property type="match status" value="1"/>
</dbReference>
<keyword evidence="9" id="KW-0675">Receptor</keyword>
<evidence type="ECO:0000259" key="8">
    <source>
        <dbReference type="SMART" id="SM00965"/>
    </source>
</evidence>
<dbReference type="Pfam" id="PF13715">
    <property type="entry name" value="CarbopepD_reg_2"/>
    <property type="match status" value="1"/>
</dbReference>
<name>H1Y2L3_9SPHI</name>
<evidence type="ECO:0000256" key="1">
    <source>
        <dbReference type="ARBA" id="ARBA00004571"/>
    </source>
</evidence>
<dbReference type="InterPro" id="IPR023997">
    <property type="entry name" value="TonB-dep_OMP_SusC/RagA_CS"/>
</dbReference>
<comment type="subcellular location">
    <subcellularLocation>
        <location evidence="1 7">Cell outer membrane</location>
        <topology evidence="1 7">Multi-pass membrane protein</topology>
    </subcellularLocation>
</comment>
<keyword evidence="2 7" id="KW-0813">Transport</keyword>
<dbReference type="Pfam" id="PF07660">
    <property type="entry name" value="STN"/>
    <property type="match status" value="1"/>
</dbReference>
<dbReference type="eggNOG" id="COG4771">
    <property type="taxonomic scope" value="Bacteria"/>
</dbReference>
<dbReference type="SMART" id="SM00965">
    <property type="entry name" value="STN"/>
    <property type="match status" value="1"/>
</dbReference>
<dbReference type="InterPro" id="IPR036942">
    <property type="entry name" value="Beta-barrel_TonB_sf"/>
</dbReference>
<evidence type="ECO:0000313" key="9">
    <source>
        <dbReference type="EMBL" id="EHQ28061.1"/>
    </source>
</evidence>
<evidence type="ECO:0000256" key="4">
    <source>
        <dbReference type="ARBA" id="ARBA00022692"/>
    </source>
</evidence>
<comment type="similarity">
    <text evidence="7">Belongs to the TonB-dependent receptor family.</text>
</comment>
<gene>
    <name evidence="9" type="ORF">Mucpa_3970</name>
</gene>
<keyword evidence="5 7" id="KW-0472">Membrane</keyword>
<dbReference type="GO" id="GO:0009279">
    <property type="term" value="C:cell outer membrane"/>
    <property type="evidence" value="ECO:0007669"/>
    <property type="project" value="UniProtKB-SubCell"/>
</dbReference>
<dbReference type="Proteomes" id="UP000002774">
    <property type="component" value="Chromosome"/>
</dbReference>
<dbReference type="InterPro" id="IPR012910">
    <property type="entry name" value="Plug_dom"/>
</dbReference>
<proteinExistence type="inferred from homology"/>
<dbReference type="PROSITE" id="PS52016">
    <property type="entry name" value="TONB_DEPENDENT_REC_3"/>
    <property type="match status" value="1"/>
</dbReference>
<evidence type="ECO:0000256" key="6">
    <source>
        <dbReference type="ARBA" id="ARBA00023237"/>
    </source>
</evidence>
<evidence type="ECO:0000256" key="3">
    <source>
        <dbReference type="ARBA" id="ARBA00022452"/>
    </source>
</evidence>
<evidence type="ECO:0000256" key="2">
    <source>
        <dbReference type="ARBA" id="ARBA00022448"/>
    </source>
</evidence>
<dbReference type="SUPFAM" id="SSF49464">
    <property type="entry name" value="Carboxypeptidase regulatory domain-like"/>
    <property type="match status" value="1"/>
</dbReference>
<sequence length="1137" mass="126111">MKLTFLYNAVCSIRRVKYKFLLVMKLTTILLLVGVMHLSAATYSQNVTISRKNASLESIFKDIKQQTGYVFFYSGKVNITGKTVNVKLNNVSLAEALNTCLSNYDLTYTIIDKTVVIRNKVPDTKLTDPVNAKIPVTGKVLDSVSLATIPGVNIRVKNVASSGAQTNGKGEFTIDAQPGDILVFSFVGYKPKEVRVIDVKPIVVRLAPQVNVIADVVVTGYQTIKKDNYTGSAITIKGDDLKRLNPNDIIKSIASFDPSFRIADNNLSGSNPNSLAKISVRGSTTLPSLNGDLIDRNNLASTYNLPTFILDGFEVTLQKVTDLDINRIASVTILKDAAATAVYGSRAANGVIVITTKIPVAGKLQLSYNYELNVTAPDLSDYHVLDATQKLQYEKLAGLYKAGAGTTQDVLDQEYNAKLKNVVSGVNTYWLAQPLQNTYGQKHSLYAEGGDTSFRYGINLRYQTNPGVMKGSTRDRYSGGMNFNYNPSRSLLFKNEVTVTQVNSVNSKYGDFSTYVKMEPYYPIRDANGNLIRELANWIVDTHQSGAQQYKSEPVYNPLYEASLGNFDKASYLEIVDAFSIDWKITPALRFVGLMSANINKNSTDKYVSPFSNTYYTDSNIQNRGSYDYSNTNTLALDGNVRFVFNKQIGDHAINALLGSNITSTRSDYKAFQARGFANDEFTNIGFARTYTPDSAPQGDITLTRLVGSFFSGSYSYKDKYLFDGTFRLDGSSAFGANKRFAPFWSGGIGWNMHKEEFMHQFPAISRFKLTATAGLTGSVDFPPSLSKTTYTYQTSNWYSTGLGALVDAYGNEDLQWQKATSYDLGLELGLFHDRILLTPKYYYKLTKGLVTDINIAPSTGYSTYKANLGDMANRGYELYLTANAYKAKNININITANLAHNTNKIVKISNALKSYNYKTDTTQANTKNNLQGTPLLRFQEGQSLNTIYAVKSLGIDPENGKEILVKKDGTLTYVYDVADTQPVGDATPKAEGYFGSNITYKQFLFSFSFHYKFGGDMFNQTLVDRVENADPRFNVDSRALSQRWTKAGDVALYKNIADLGTSYATSRFVEKDNLIELQSLYLSYDLKRPLAKKIGFQSLRISLTANDIFHASSVQMERGINYPYARSLTCALNATF</sequence>
<dbReference type="InterPro" id="IPR037066">
    <property type="entry name" value="Plug_dom_sf"/>
</dbReference>
<dbReference type="RefSeq" id="WP_008508794.1">
    <property type="nucleotide sequence ID" value="NZ_CM001403.1"/>
</dbReference>
<protein>
    <submittedName>
        <fullName evidence="9">TonB-dependent receptor plug</fullName>
    </submittedName>
</protein>
<dbReference type="HOGENOM" id="CLU_004317_0_1_10"/>
<feature type="domain" description="Secretin/TonB short N-terminal" evidence="8">
    <location>
        <begin position="69"/>
        <end position="120"/>
    </location>
</feature>
<dbReference type="Pfam" id="PF07715">
    <property type="entry name" value="Plug"/>
    <property type="match status" value="1"/>
</dbReference>
<evidence type="ECO:0000313" key="10">
    <source>
        <dbReference type="Proteomes" id="UP000002774"/>
    </source>
</evidence>
<dbReference type="NCBIfam" id="TIGR04057">
    <property type="entry name" value="SusC_RagA_signa"/>
    <property type="match status" value="1"/>
</dbReference>
<evidence type="ECO:0000256" key="7">
    <source>
        <dbReference type="PROSITE-ProRule" id="PRU01360"/>
    </source>
</evidence>
<dbReference type="EMBL" id="CM001403">
    <property type="protein sequence ID" value="EHQ28061.1"/>
    <property type="molecule type" value="Genomic_DNA"/>
</dbReference>
<dbReference type="InterPro" id="IPR039426">
    <property type="entry name" value="TonB-dep_rcpt-like"/>
</dbReference>
<keyword evidence="6 7" id="KW-0998">Cell outer membrane</keyword>
<dbReference type="STRING" id="714943.Mucpa_3970"/>
<keyword evidence="4 7" id="KW-0812">Transmembrane</keyword>
<evidence type="ECO:0000256" key="5">
    <source>
        <dbReference type="ARBA" id="ARBA00023136"/>
    </source>
</evidence>
<dbReference type="AlphaFoldDB" id="H1Y2L3"/>
<dbReference type="Gene3D" id="2.60.40.1120">
    <property type="entry name" value="Carboxypeptidase-like, regulatory domain"/>
    <property type="match status" value="1"/>
</dbReference>
<dbReference type="InterPro" id="IPR023996">
    <property type="entry name" value="TonB-dep_OMP_SusC/RagA"/>
</dbReference>
<keyword evidence="10" id="KW-1185">Reference proteome</keyword>
<keyword evidence="3 7" id="KW-1134">Transmembrane beta strand</keyword>
<dbReference type="NCBIfam" id="TIGR04056">
    <property type="entry name" value="OMP_RagA_SusC"/>
    <property type="match status" value="1"/>
</dbReference>